<dbReference type="OrthoDB" id="8021366at2"/>
<evidence type="ECO:0000313" key="4">
    <source>
        <dbReference type="Proteomes" id="UP000006055"/>
    </source>
</evidence>
<name>I4C604_DESTA</name>
<reference evidence="4" key="1">
    <citation type="submission" date="2012-06" db="EMBL/GenBank/DDBJ databases">
        <title>Complete sequence of chromosome of Desulfomonile tiedjei DSM 6799.</title>
        <authorList>
            <person name="Lucas S."/>
            <person name="Copeland A."/>
            <person name="Lapidus A."/>
            <person name="Glavina del Rio T."/>
            <person name="Dalin E."/>
            <person name="Tice H."/>
            <person name="Bruce D."/>
            <person name="Goodwin L."/>
            <person name="Pitluck S."/>
            <person name="Peters L."/>
            <person name="Ovchinnikova G."/>
            <person name="Zeytun A."/>
            <person name="Lu M."/>
            <person name="Kyrpides N."/>
            <person name="Mavromatis K."/>
            <person name="Ivanova N."/>
            <person name="Brettin T."/>
            <person name="Detter J.C."/>
            <person name="Han C."/>
            <person name="Larimer F."/>
            <person name="Land M."/>
            <person name="Hauser L."/>
            <person name="Markowitz V."/>
            <person name="Cheng J.-F."/>
            <person name="Hugenholtz P."/>
            <person name="Woyke T."/>
            <person name="Wu D."/>
            <person name="Spring S."/>
            <person name="Schroeder M."/>
            <person name="Brambilla E."/>
            <person name="Klenk H.-P."/>
            <person name="Eisen J.A."/>
        </authorList>
    </citation>
    <scope>NUCLEOTIDE SEQUENCE [LARGE SCALE GENOMIC DNA]</scope>
    <source>
        <strain evidence="4">ATCC 49306 / DSM 6799 / DCB-1</strain>
    </source>
</reference>
<dbReference type="AlphaFoldDB" id="I4C604"/>
<feature type="compositionally biased region" description="Basic and acidic residues" evidence="1">
    <location>
        <begin position="7"/>
        <end position="21"/>
    </location>
</feature>
<protein>
    <recommendedName>
        <fullName evidence="2">Helix-turn-helix domain-containing protein</fullName>
    </recommendedName>
</protein>
<dbReference type="InterPro" id="IPR009061">
    <property type="entry name" value="DNA-bd_dom_put_sf"/>
</dbReference>
<dbReference type="InterPro" id="IPR041657">
    <property type="entry name" value="HTH_17"/>
</dbReference>
<dbReference type="EMBL" id="CP003360">
    <property type="protein sequence ID" value="AFM24995.1"/>
    <property type="molecule type" value="Genomic_DNA"/>
</dbReference>
<gene>
    <name evidence="3" type="ordered locus">Desti_2307</name>
</gene>
<evidence type="ECO:0000313" key="3">
    <source>
        <dbReference type="EMBL" id="AFM24995.1"/>
    </source>
</evidence>
<evidence type="ECO:0000256" key="1">
    <source>
        <dbReference type="SAM" id="MobiDB-lite"/>
    </source>
</evidence>
<organism evidence="3 4">
    <name type="scientific">Desulfomonile tiedjei (strain ATCC 49306 / DSM 6799 / DCB-1)</name>
    <dbReference type="NCBI Taxonomy" id="706587"/>
    <lineage>
        <taxon>Bacteria</taxon>
        <taxon>Pseudomonadati</taxon>
        <taxon>Thermodesulfobacteriota</taxon>
        <taxon>Desulfomonilia</taxon>
        <taxon>Desulfomonilales</taxon>
        <taxon>Desulfomonilaceae</taxon>
        <taxon>Desulfomonile</taxon>
    </lineage>
</organism>
<feature type="compositionally biased region" description="Polar residues" evidence="1">
    <location>
        <begin position="22"/>
        <end position="33"/>
    </location>
</feature>
<dbReference type="HOGENOM" id="CLU_1803032_0_0_7"/>
<dbReference type="KEGG" id="dti:Desti_2307"/>
<feature type="compositionally biased region" description="Polar residues" evidence="1">
    <location>
        <begin position="87"/>
        <end position="102"/>
    </location>
</feature>
<feature type="region of interest" description="Disordered" evidence="1">
    <location>
        <begin position="86"/>
        <end position="133"/>
    </location>
</feature>
<dbReference type="RefSeq" id="WP_014810138.1">
    <property type="nucleotide sequence ID" value="NC_018025.1"/>
</dbReference>
<feature type="domain" description="Helix-turn-helix" evidence="2">
    <location>
        <begin position="34"/>
        <end position="85"/>
    </location>
</feature>
<dbReference type="Pfam" id="PF12728">
    <property type="entry name" value="HTH_17"/>
    <property type="match status" value="1"/>
</dbReference>
<evidence type="ECO:0000259" key="2">
    <source>
        <dbReference type="Pfam" id="PF12728"/>
    </source>
</evidence>
<keyword evidence="4" id="KW-1185">Reference proteome</keyword>
<dbReference type="Proteomes" id="UP000006055">
    <property type="component" value="Chromosome"/>
</dbReference>
<accession>I4C604</accession>
<feature type="region of interest" description="Disordered" evidence="1">
    <location>
        <begin position="1"/>
        <end position="34"/>
    </location>
</feature>
<feature type="compositionally biased region" description="Polar residues" evidence="1">
    <location>
        <begin position="116"/>
        <end position="127"/>
    </location>
</feature>
<dbReference type="SUPFAM" id="SSF46955">
    <property type="entry name" value="Putative DNA-binding domain"/>
    <property type="match status" value="1"/>
</dbReference>
<proteinExistence type="predicted"/>
<sequence length="143" mass="15956">MPRKNGAGRDDRDLRREDERNQSTTSPSTQPFQLLTPAQVAGMLQIPVKSVHALCRAGKLGYIRIDGKSRRFTLEDVETFLNERRVSGQSARVTAKSGLSSHVRNHPVDRSPKPSVVSSKGGKQQESGKAFRASLRREMQAWE</sequence>